<dbReference type="PANTHER" id="PTHR21137">
    <property type="entry name" value="ODORANT RECEPTOR"/>
    <property type="match status" value="1"/>
</dbReference>
<dbReference type="AlphaFoldDB" id="A0A0M4JNU3"/>
<evidence type="ECO:0000256" key="10">
    <source>
        <dbReference type="SAM" id="Phobius"/>
    </source>
</evidence>
<reference evidence="11" key="1">
    <citation type="journal article" date="2015" name="Cell. Mol. Life Sci.">
        <title>Identification and functional analysis of olfactory receptor family reveal unusual characteristics of the olfactory system in the migratory locust.</title>
        <authorList>
            <person name="Wang Z."/>
            <person name="Yang P."/>
            <person name="Chen D."/>
            <person name="Jiang F."/>
            <person name="Li Y."/>
            <person name="Wang X."/>
            <person name="Kang L."/>
        </authorList>
    </citation>
    <scope>NUCLEOTIDE SEQUENCE</scope>
</reference>
<feature type="non-terminal residue" evidence="11">
    <location>
        <position position="1"/>
    </location>
</feature>
<evidence type="ECO:0000256" key="6">
    <source>
        <dbReference type="ARBA" id="ARBA00022989"/>
    </source>
</evidence>
<dbReference type="Pfam" id="PF02949">
    <property type="entry name" value="7tm_6"/>
    <property type="match status" value="1"/>
</dbReference>
<keyword evidence="6 10" id="KW-1133">Transmembrane helix</keyword>
<dbReference type="GO" id="GO:0005549">
    <property type="term" value="F:odorant binding"/>
    <property type="evidence" value="ECO:0007669"/>
    <property type="project" value="InterPro"/>
</dbReference>
<proteinExistence type="evidence at transcript level"/>
<keyword evidence="7 10" id="KW-0472">Membrane</keyword>
<dbReference type="GO" id="GO:0004984">
    <property type="term" value="F:olfactory receptor activity"/>
    <property type="evidence" value="ECO:0007669"/>
    <property type="project" value="InterPro"/>
</dbReference>
<dbReference type="EMBL" id="KP843280">
    <property type="protein sequence ID" value="ALD51416.1"/>
    <property type="molecule type" value="mRNA"/>
</dbReference>
<name>A0A0M4JNU3_LOCMI</name>
<feature type="non-terminal residue" evidence="11">
    <location>
        <position position="217"/>
    </location>
</feature>
<evidence type="ECO:0000256" key="4">
    <source>
        <dbReference type="ARBA" id="ARBA00022692"/>
    </source>
</evidence>
<evidence type="ECO:0000256" key="8">
    <source>
        <dbReference type="ARBA" id="ARBA00023170"/>
    </source>
</evidence>
<dbReference type="GO" id="GO:0005886">
    <property type="term" value="C:plasma membrane"/>
    <property type="evidence" value="ECO:0007669"/>
    <property type="project" value="UniProtKB-SubCell"/>
</dbReference>
<evidence type="ECO:0000256" key="2">
    <source>
        <dbReference type="ARBA" id="ARBA00022475"/>
    </source>
</evidence>
<feature type="transmembrane region" description="Helical" evidence="10">
    <location>
        <begin position="17"/>
        <end position="40"/>
    </location>
</feature>
<comment type="subcellular location">
    <subcellularLocation>
        <location evidence="1">Cell membrane</location>
        <topology evidence="1">Multi-pass membrane protein</topology>
    </subcellularLocation>
</comment>
<dbReference type="InterPro" id="IPR004117">
    <property type="entry name" value="7tm6_olfct_rcpt"/>
</dbReference>
<protein>
    <submittedName>
        <fullName evidence="11">Odorant receptor 54</fullName>
    </submittedName>
</protein>
<keyword evidence="2" id="KW-1003">Cell membrane</keyword>
<evidence type="ECO:0000256" key="9">
    <source>
        <dbReference type="ARBA" id="ARBA00023224"/>
    </source>
</evidence>
<evidence type="ECO:0000256" key="5">
    <source>
        <dbReference type="ARBA" id="ARBA00022725"/>
    </source>
</evidence>
<keyword evidence="8 11" id="KW-0675">Receptor</keyword>
<organism evidence="11">
    <name type="scientific">Locusta migratoria</name>
    <name type="common">Migratory locust</name>
    <dbReference type="NCBI Taxonomy" id="7004"/>
    <lineage>
        <taxon>Eukaryota</taxon>
        <taxon>Metazoa</taxon>
        <taxon>Ecdysozoa</taxon>
        <taxon>Arthropoda</taxon>
        <taxon>Hexapoda</taxon>
        <taxon>Insecta</taxon>
        <taxon>Pterygota</taxon>
        <taxon>Neoptera</taxon>
        <taxon>Polyneoptera</taxon>
        <taxon>Orthoptera</taxon>
        <taxon>Caelifera</taxon>
        <taxon>Acrididea</taxon>
        <taxon>Acridomorpha</taxon>
        <taxon>Acridoidea</taxon>
        <taxon>Acrididae</taxon>
        <taxon>Oedipodinae</taxon>
        <taxon>Locusta</taxon>
    </lineage>
</organism>
<sequence>PRLAAAFRESCRWSAKLTFLFFSWVLLALVAWSLMPLTLYPRVRLFPFQQLPWPVLTQSPTYWFLYLHQILATFFFCSIDMNTDCFFATVMTHMSTQFKILASRIADLRLRENTQKSKLCAEVDTSTPHDEMYKELCLCIETHKELIRLVGLLESLMNPVAMLQFLVGAVSSCVVLFSATYSPDSSSAMKCWGSLPLLLTQLFLYCSGAQHILDESE</sequence>
<evidence type="ECO:0000256" key="3">
    <source>
        <dbReference type="ARBA" id="ARBA00022606"/>
    </source>
</evidence>
<dbReference type="GO" id="GO:0007165">
    <property type="term" value="P:signal transduction"/>
    <property type="evidence" value="ECO:0007669"/>
    <property type="project" value="UniProtKB-KW"/>
</dbReference>
<keyword evidence="9" id="KW-0807">Transducer</keyword>
<evidence type="ECO:0000256" key="7">
    <source>
        <dbReference type="ARBA" id="ARBA00023136"/>
    </source>
</evidence>
<accession>A0A0M4JNU3</accession>
<feature type="transmembrane region" description="Helical" evidence="10">
    <location>
        <begin position="60"/>
        <end position="79"/>
    </location>
</feature>
<keyword evidence="4 10" id="KW-0812">Transmembrane</keyword>
<keyword evidence="3" id="KW-0716">Sensory transduction</keyword>
<keyword evidence="5" id="KW-0552">Olfaction</keyword>
<evidence type="ECO:0000256" key="1">
    <source>
        <dbReference type="ARBA" id="ARBA00004651"/>
    </source>
</evidence>
<evidence type="ECO:0000313" key="11">
    <source>
        <dbReference type="EMBL" id="ALD51416.1"/>
    </source>
</evidence>
<reference evidence="11" key="2">
    <citation type="submission" date="2015-02" db="EMBL/GenBank/DDBJ databases">
        <authorList>
            <person name="Torres C."/>
        </authorList>
    </citation>
    <scope>NUCLEOTIDE SEQUENCE</scope>
</reference>
<dbReference type="PANTHER" id="PTHR21137:SF35">
    <property type="entry name" value="ODORANT RECEPTOR 19A-RELATED"/>
    <property type="match status" value="1"/>
</dbReference>